<organism evidence="2 3">
    <name type="scientific">Astrephomene gubernaculifera</name>
    <dbReference type="NCBI Taxonomy" id="47775"/>
    <lineage>
        <taxon>Eukaryota</taxon>
        <taxon>Viridiplantae</taxon>
        <taxon>Chlorophyta</taxon>
        <taxon>core chlorophytes</taxon>
        <taxon>Chlorophyceae</taxon>
        <taxon>CS clade</taxon>
        <taxon>Chlamydomonadales</taxon>
        <taxon>Astrephomenaceae</taxon>
        <taxon>Astrephomene</taxon>
    </lineage>
</organism>
<dbReference type="EMBL" id="BMAR01000001">
    <property type="protein sequence ID" value="GFR40053.1"/>
    <property type="molecule type" value="Genomic_DNA"/>
</dbReference>
<dbReference type="Proteomes" id="UP001054857">
    <property type="component" value="Unassembled WGS sequence"/>
</dbReference>
<accession>A0AAD3HGR6</accession>
<gene>
    <name evidence="2" type="ORF">Agub_g591</name>
</gene>
<feature type="region of interest" description="Disordered" evidence="1">
    <location>
        <begin position="193"/>
        <end position="222"/>
    </location>
</feature>
<comment type="caution">
    <text evidence="2">The sequence shown here is derived from an EMBL/GenBank/DDBJ whole genome shotgun (WGS) entry which is preliminary data.</text>
</comment>
<evidence type="ECO:0000256" key="1">
    <source>
        <dbReference type="SAM" id="MobiDB-lite"/>
    </source>
</evidence>
<dbReference type="AlphaFoldDB" id="A0AAD3HGR6"/>
<reference evidence="2 3" key="1">
    <citation type="journal article" date="2021" name="Sci. Rep.">
        <title>Genome sequencing of the multicellular alga Astrephomene provides insights into convergent evolution of germ-soma differentiation.</title>
        <authorList>
            <person name="Yamashita S."/>
            <person name="Yamamoto K."/>
            <person name="Matsuzaki R."/>
            <person name="Suzuki S."/>
            <person name="Yamaguchi H."/>
            <person name="Hirooka S."/>
            <person name="Minakuchi Y."/>
            <person name="Miyagishima S."/>
            <person name="Kawachi M."/>
            <person name="Toyoda A."/>
            <person name="Nozaki H."/>
        </authorList>
    </citation>
    <scope>NUCLEOTIDE SEQUENCE [LARGE SCALE GENOMIC DNA]</scope>
    <source>
        <strain evidence="2 3">NIES-4017</strain>
    </source>
</reference>
<proteinExistence type="predicted"/>
<evidence type="ECO:0000313" key="3">
    <source>
        <dbReference type="Proteomes" id="UP001054857"/>
    </source>
</evidence>
<evidence type="ECO:0000313" key="2">
    <source>
        <dbReference type="EMBL" id="GFR40053.1"/>
    </source>
</evidence>
<keyword evidence="3" id="KW-1185">Reference proteome</keyword>
<protein>
    <submittedName>
        <fullName evidence="2">Uncharacterized protein</fullName>
    </submittedName>
</protein>
<name>A0AAD3HGR6_9CHLO</name>
<sequence length="222" mass="23097">MSKGKTWKGYLPQQHCSDILYNMMPSGAALSSGSFVFRSLAAALLILAPFMTVEGSLAVDDPRSSPPDAFPPDYQPPMEGAVSAREGLLGPELFLPPWWPEARHPSPIVPDFGHSVAPPPVRPTPAGPAASPYGGYYGESPAPPQYGSEGSAFLAASAAPSYGGYYGGSPAPPHYGAARRALVETTAAAPSYGGYYGSSPAPPPYGDSDSAAPRSTRRQLRG</sequence>